<dbReference type="OrthoDB" id="3022198at2759"/>
<comment type="caution">
    <text evidence="2">The sequence shown here is derived from an EMBL/GenBank/DDBJ whole genome shotgun (WGS) entry which is preliminary data.</text>
</comment>
<proteinExistence type="predicted"/>
<dbReference type="EMBL" id="JANBPK010000772">
    <property type="protein sequence ID" value="KAJ2932452.1"/>
    <property type="molecule type" value="Genomic_DNA"/>
</dbReference>
<feature type="non-terminal residue" evidence="2">
    <location>
        <position position="1"/>
    </location>
</feature>
<dbReference type="AlphaFoldDB" id="A0A9W8MJQ1"/>
<dbReference type="Pfam" id="PF13358">
    <property type="entry name" value="DDE_3"/>
    <property type="match status" value="1"/>
</dbReference>
<evidence type="ECO:0000313" key="2">
    <source>
        <dbReference type="EMBL" id="KAJ2932452.1"/>
    </source>
</evidence>
<feature type="domain" description="Tc1-like transposase DDE" evidence="1">
    <location>
        <begin position="146"/>
        <end position="220"/>
    </location>
</feature>
<evidence type="ECO:0000313" key="3">
    <source>
        <dbReference type="Proteomes" id="UP001140091"/>
    </source>
</evidence>
<reference evidence="2" key="1">
    <citation type="submission" date="2022-06" db="EMBL/GenBank/DDBJ databases">
        <title>Genome Sequence of Candolleomyces eurysporus.</title>
        <authorList>
            <person name="Buettner E."/>
        </authorList>
    </citation>
    <scope>NUCLEOTIDE SEQUENCE</scope>
    <source>
        <strain evidence="2">VTCC 930004</strain>
    </source>
</reference>
<sequence>MAPHTSDDLRYRIIHWHHQYCLSPEEISILAGCSVRTVYCVLAYFRDYHNIRNPFARRRGRKRALSSTDVDFIASMIDARPKIFLDELQEDLANYRDIDVSIATLSRTLHRIAISKKKVSSSAAERNELLRAMWQAEYAHYPAEYFVWLDESSVDDFTNLRMDGWASLGRACVSCETFIRGQRYSVLPALTTDGILALDIFEGSVNKERFISFIRNDIAHEVLSCLTTAQFTMIKKSARSSKLNVRQNLYTYPHTPPTSIQLNRLFIQSSHGYGAMKLKPPMLLFGHG</sequence>
<organism evidence="2 3">
    <name type="scientific">Candolleomyces eurysporus</name>
    <dbReference type="NCBI Taxonomy" id="2828524"/>
    <lineage>
        <taxon>Eukaryota</taxon>
        <taxon>Fungi</taxon>
        <taxon>Dikarya</taxon>
        <taxon>Basidiomycota</taxon>
        <taxon>Agaricomycotina</taxon>
        <taxon>Agaricomycetes</taxon>
        <taxon>Agaricomycetidae</taxon>
        <taxon>Agaricales</taxon>
        <taxon>Agaricineae</taxon>
        <taxon>Psathyrellaceae</taxon>
        <taxon>Candolleomyces</taxon>
    </lineage>
</organism>
<evidence type="ECO:0000259" key="1">
    <source>
        <dbReference type="Pfam" id="PF13358"/>
    </source>
</evidence>
<accession>A0A9W8MJQ1</accession>
<dbReference type="PANTHER" id="PTHR46564:SF1">
    <property type="entry name" value="TRANSPOSASE"/>
    <property type="match status" value="1"/>
</dbReference>
<dbReference type="Proteomes" id="UP001140091">
    <property type="component" value="Unassembled WGS sequence"/>
</dbReference>
<dbReference type="SUPFAM" id="SSF46689">
    <property type="entry name" value="Homeodomain-like"/>
    <property type="match status" value="1"/>
</dbReference>
<keyword evidence="3" id="KW-1185">Reference proteome</keyword>
<gene>
    <name evidence="2" type="ORF">H1R20_g4639</name>
</gene>
<protein>
    <recommendedName>
        <fullName evidence="1">Tc1-like transposase DDE domain-containing protein</fullName>
    </recommendedName>
</protein>
<dbReference type="PANTHER" id="PTHR46564">
    <property type="entry name" value="TRANSPOSASE"/>
    <property type="match status" value="1"/>
</dbReference>
<name>A0A9W8MJQ1_9AGAR</name>
<dbReference type="InterPro" id="IPR038717">
    <property type="entry name" value="Tc1-like_DDE_dom"/>
</dbReference>
<dbReference type="InterPro" id="IPR009057">
    <property type="entry name" value="Homeodomain-like_sf"/>
</dbReference>